<reference evidence="4" key="2">
    <citation type="submission" date="2021-04" db="EMBL/GenBank/DDBJ databases">
        <authorList>
            <person name="Gilroy R."/>
        </authorList>
    </citation>
    <scope>NUCLEOTIDE SEQUENCE</scope>
    <source>
        <strain evidence="4">ChiSxjej3B15-1167</strain>
    </source>
</reference>
<evidence type="ECO:0000313" key="5">
    <source>
        <dbReference type="Proteomes" id="UP000886805"/>
    </source>
</evidence>
<dbReference type="Pfam" id="PF13399">
    <property type="entry name" value="LytR_C"/>
    <property type="match status" value="1"/>
</dbReference>
<feature type="domain" description="LytR/CpsA/Psr regulator C-terminal" evidence="3">
    <location>
        <begin position="350"/>
        <end position="433"/>
    </location>
</feature>
<dbReference type="InterPro" id="IPR027381">
    <property type="entry name" value="LytR/CpsA/Psr_C"/>
</dbReference>
<proteinExistence type="predicted"/>
<feature type="region of interest" description="Disordered" evidence="1">
    <location>
        <begin position="317"/>
        <end position="346"/>
    </location>
</feature>
<organism evidence="4 5">
    <name type="scientific">Candidatus Anaerobutyricum stercoripullorum</name>
    <dbReference type="NCBI Taxonomy" id="2838456"/>
    <lineage>
        <taxon>Bacteria</taxon>
        <taxon>Bacillati</taxon>
        <taxon>Bacillota</taxon>
        <taxon>Clostridia</taxon>
        <taxon>Lachnospirales</taxon>
        <taxon>Lachnospiraceae</taxon>
        <taxon>Anaerobutyricum</taxon>
    </lineage>
</organism>
<evidence type="ECO:0000259" key="3">
    <source>
        <dbReference type="Pfam" id="PF13399"/>
    </source>
</evidence>
<gene>
    <name evidence="4" type="ORF">H9849_06045</name>
</gene>
<dbReference type="EMBL" id="DXEQ01000175">
    <property type="protein sequence ID" value="HIX72566.1"/>
    <property type="molecule type" value="Genomic_DNA"/>
</dbReference>
<feature type="transmembrane region" description="Helical" evidence="2">
    <location>
        <begin position="7"/>
        <end position="32"/>
    </location>
</feature>
<feature type="compositionally biased region" description="Acidic residues" evidence="1">
    <location>
        <begin position="444"/>
        <end position="508"/>
    </location>
</feature>
<dbReference type="AlphaFoldDB" id="A0A9D2BDV2"/>
<protein>
    <submittedName>
        <fullName evidence="4">LytR C-terminal domain-containing protein</fullName>
    </submittedName>
</protein>
<keyword evidence="2" id="KW-0812">Transmembrane</keyword>
<keyword evidence="2" id="KW-0472">Membrane</keyword>
<feature type="compositionally biased region" description="Polar residues" evidence="1">
    <location>
        <begin position="317"/>
        <end position="330"/>
    </location>
</feature>
<accession>A0A9D2BDV2</accession>
<feature type="region of interest" description="Disordered" evidence="1">
    <location>
        <begin position="429"/>
        <end position="517"/>
    </location>
</feature>
<reference evidence="4" key="1">
    <citation type="journal article" date="2021" name="PeerJ">
        <title>Extensive microbial diversity within the chicken gut microbiome revealed by metagenomics and culture.</title>
        <authorList>
            <person name="Gilroy R."/>
            <person name="Ravi A."/>
            <person name="Getino M."/>
            <person name="Pursley I."/>
            <person name="Horton D.L."/>
            <person name="Alikhan N.F."/>
            <person name="Baker D."/>
            <person name="Gharbi K."/>
            <person name="Hall N."/>
            <person name="Watson M."/>
            <person name="Adriaenssens E.M."/>
            <person name="Foster-Nyarko E."/>
            <person name="Jarju S."/>
            <person name="Secka A."/>
            <person name="Antonio M."/>
            <person name="Oren A."/>
            <person name="Chaudhuri R.R."/>
            <person name="La Ragione R."/>
            <person name="Hildebrand F."/>
            <person name="Pallen M.J."/>
        </authorList>
    </citation>
    <scope>NUCLEOTIDE SEQUENCE</scope>
    <source>
        <strain evidence="4">ChiSxjej3B15-1167</strain>
    </source>
</reference>
<evidence type="ECO:0000256" key="2">
    <source>
        <dbReference type="SAM" id="Phobius"/>
    </source>
</evidence>
<keyword evidence="2" id="KW-1133">Transmembrane helix</keyword>
<name>A0A9D2BDV2_9FIRM</name>
<sequence>MEKPNLIVRIFSFLLKVIVVLVLMVLIAFASFEGVNYYLTGSFYDVRKLAGSGSNITNTGAGEVQEPEIDETNMESTLFFVDSTDSGREYMALNMLNTETNILDILLIPTNAQVTVSQKLLDDVQREMPEAKNTVNLIDVARAFGEEKYSMITDIMEEVTGLTMDGYDVMTQRDFEDFLAMADEVPYQVDDDISYRNSDGVLQVIEGGTTEMDSDEAIALLTYLDGTETEESNRLERTNVYLQSFFTRLFEENDGSAVFKKYSNLAQSGDGRDLADKEQFFEKLDPDNMTIRIMQGSEANGVFTVDSQMVQLQVSTLAQQAEKSDGGSQSADDDEQTGSGSASAADSREYSIELYNSAYVAGLAGEWESYLETEGYTISLVDSYQDEGPLSTTRIVVTEEGMGEDLLTYFPDADIEVGEIDTGGDIQVYIGTDSTDVGGGDSTVSDDPDEDTYGEDDSSYDEEEESYSDDEEDSSDEDSYGDEDEADSSDEDSYGEDDEADSSDEENDSYGGSYNFD</sequence>
<evidence type="ECO:0000313" key="4">
    <source>
        <dbReference type="EMBL" id="HIX72566.1"/>
    </source>
</evidence>
<dbReference type="Proteomes" id="UP000886805">
    <property type="component" value="Unassembled WGS sequence"/>
</dbReference>
<evidence type="ECO:0000256" key="1">
    <source>
        <dbReference type="SAM" id="MobiDB-lite"/>
    </source>
</evidence>
<dbReference type="Gene3D" id="3.40.630.190">
    <property type="entry name" value="LCP protein"/>
    <property type="match status" value="1"/>
</dbReference>
<comment type="caution">
    <text evidence="4">The sequence shown here is derived from an EMBL/GenBank/DDBJ whole genome shotgun (WGS) entry which is preliminary data.</text>
</comment>
<feature type="non-terminal residue" evidence="4">
    <location>
        <position position="517"/>
    </location>
</feature>